<evidence type="ECO:0000313" key="1">
    <source>
        <dbReference type="EMBL" id="EGJ71986.1"/>
    </source>
</evidence>
<keyword evidence="2" id="KW-1185">Reference proteome</keyword>
<evidence type="ECO:0000313" key="2">
    <source>
        <dbReference type="Proteomes" id="UP000018439"/>
    </source>
</evidence>
<dbReference type="HOGENOM" id="CLU_041015_0_0_10"/>
<sequence>MKTSDTLLLLIDSLTKAEKKSFSQTALNSDYYDLYLLITNNPGKDSEEIKGLYEMEKPQSNFNVQVNYLYTKLLDNLLSLQSSSDIELNLFNSLFKAKILAQKSLFQEALQLYKVVQLKAKELHLEYLLLKALQEELKLLLFLNFPNLTEDELSTKHFEITESLKRARRENESSVLYDLLKYRTLHHDVMRSEEQRDALNDLLLSELSISSSSDRHLKSFESDMLHQLFQSTYLLGVNDYNAALSSLKELIHLFEENTQRWEKNPYYYVVTLESILYNLRAIHEYKSISFFLGKLEEIQSKDKEINALRDIIQTLYTLYPLIDTGQFKEASAYIEQNRAKIEGMLPLLNRDKKAEVILCWSIVLVGLGQFREVKDLLHPIIFQSKHFYYLPIFRAIRLIHLISIYELGILDEYEFEIRAFKRDLNKNKKAYQVESFILKFLTSKKVYFQKREKQRQTIQPIIEAIRQDIYEKQILNLFDFTKWVESKVWDVSFTQLLENKKDSPLH</sequence>
<dbReference type="OrthoDB" id="714416at2"/>
<dbReference type="AlphaFoldDB" id="F3ZRP7"/>
<dbReference type="Proteomes" id="UP000018439">
    <property type="component" value="Chromosome"/>
</dbReference>
<dbReference type="EMBL" id="CM001167">
    <property type="protein sequence ID" value="EGJ71986.1"/>
    <property type="molecule type" value="Genomic_DNA"/>
</dbReference>
<dbReference type="eggNOG" id="ENOG502ZA86">
    <property type="taxonomic scope" value="Bacteria"/>
</dbReference>
<name>F3ZRP7_9BACE</name>
<reference evidence="1 2" key="1">
    <citation type="journal article" date="2011" name="Stand. Genomic Sci.">
        <title>Non-contiguous finished genome sequence of Bacteroides coprosuis type strain (PC139).</title>
        <authorList>
            <person name="Land M."/>
            <person name="Held B."/>
            <person name="Gronow S."/>
            <person name="Abt B."/>
            <person name="Lucas S."/>
            <person name="Del Rio T.G."/>
            <person name="Nolan M."/>
            <person name="Tice H."/>
            <person name="Cheng J.F."/>
            <person name="Pitluck S."/>
            <person name="Liolios K."/>
            <person name="Pagani I."/>
            <person name="Ivanova N."/>
            <person name="Mavromatis K."/>
            <person name="Mikhailova N."/>
            <person name="Pati A."/>
            <person name="Tapia R."/>
            <person name="Han C."/>
            <person name="Goodwin L."/>
            <person name="Chen A."/>
            <person name="Palaniappan K."/>
            <person name="Hauser L."/>
            <person name="Brambilla E.M."/>
            <person name="Rohde M."/>
            <person name="Goker M."/>
            <person name="Detter J.C."/>
            <person name="Woyke T."/>
            <person name="Bristow J."/>
            <person name="Eisen J.A."/>
            <person name="Markowitz V."/>
            <person name="Hugenholtz P."/>
            <person name="Kyrpides N.C."/>
            <person name="Klenk H.P."/>
            <person name="Lapidus A."/>
        </authorList>
    </citation>
    <scope>NUCLEOTIDE SEQUENCE [LARGE SCALE GENOMIC DNA]</scope>
    <source>
        <strain evidence="1 2">DSM 18011</strain>
    </source>
</reference>
<organism evidence="1 2">
    <name type="scientific">Bacteroides coprosuis DSM 18011</name>
    <dbReference type="NCBI Taxonomy" id="679937"/>
    <lineage>
        <taxon>Bacteria</taxon>
        <taxon>Pseudomonadati</taxon>
        <taxon>Bacteroidota</taxon>
        <taxon>Bacteroidia</taxon>
        <taxon>Bacteroidales</taxon>
        <taxon>Bacteroidaceae</taxon>
        <taxon>Bacteroides</taxon>
    </lineage>
</organism>
<dbReference type="STRING" id="679937.Bcop_1797"/>
<protein>
    <submittedName>
        <fullName evidence="1">Uncharacterized protein</fullName>
    </submittedName>
</protein>
<gene>
    <name evidence="1" type="ORF">Bcop_1797</name>
</gene>
<accession>F3ZRP7</accession>
<proteinExistence type="predicted"/>